<dbReference type="InterPro" id="IPR008949">
    <property type="entry name" value="Isoprenoid_synthase_dom_sf"/>
</dbReference>
<organism evidence="2 3">
    <name type="scientific">Ophiocordyceps camponoti-rufipedis</name>
    <dbReference type="NCBI Taxonomy" id="2004952"/>
    <lineage>
        <taxon>Eukaryota</taxon>
        <taxon>Fungi</taxon>
        <taxon>Dikarya</taxon>
        <taxon>Ascomycota</taxon>
        <taxon>Pezizomycotina</taxon>
        <taxon>Sordariomycetes</taxon>
        <taxon>Hypocreomycetidae</taxon>
        <taxon>Hypocreales</taxon>
        <taxon>Ophiocordycipitaceae</taxon>
        <taxon>Ophiocordyceps</taxon>
    </lineage>
</organism>
<dbReference type="Pfam" id="PF00494">
    <property type="entry name" value="SQS_PSY"/>
    <property type="match status" value="1"/>
</dbReference>
<dbReference type="STRING" id="2004952.A0A2C5YQS1"/>
<reference evidence="2 3" key="1">
    <citation type="submission" date="2017-06" db="EMBL/GenBank/DDBJ databases">
        <title>Ant-infecting Ophiocordyceps genomes reveal a high diversity of potential behavioral manipulation genes and a possible major role for enterotoxins.</title>
        <authorList>
            <person name="De Bekker C."/>
            <person name="Evans H.C."/>
            <person name="Brachmann A."/>
            <person name="Hughes D.P."/>
        </authorList>
    </citation>
    <scope>NUCLEOTIDE SEQUENCE [LARGE SCALE GENOMIC DNA]</scope>
    <source>
        <strain evidence="2 3">Map16</strain>
    </source>
</reference>
<dbReference type="InterPro" id="IPR000529">
    <property type="entry name" value="Ribosomal_bS6"/>
</dbReference>
<dbReference type="CDD" id="cd15465">
    <property type="entry name" value="bS6_mito"/>
    <property type="match status" value="1"/>
</dbReference>
<accession>A0A2C5YQS1</accession>
<evidence type="ECO:0008006" key="4">
    <source>
        <dbReference type="Google" id="ProtNLM"/>
    </source>
</evidence>
<dbReference type="OrthoDB" id="270318at2759"/>
<dbReference type="InterPro" id="IPR035980">
    <property type="entry name" value="Ribosomal_bS6_sf"/>
</dbReference>
<evidence type="ECO:0000256" key="1">
    <source>
        <dbReference type="ARBA" id="ARBA00009512"/>
    </source>
</evidence>
<dbReference type="AlphaFoldDB" id="A0A2C5YQS1"/>
<name>A0A2C5YQS1_9HYPO</name>
<evidence type="ECO:0000313" key="3">
    <source>
        <dbReference type="Proteomes" id="UP000226431"/>
    </source>
</evidence>
<dbReference type="GO" id="GO:0005763">
    <property type="term" value="C:mitochondrial small ribosomal subunit"/>
    <property type="evidence" value="ECO:0007669"/>
    <property type="project" value="TreeGrafter"/>
</dbReference>
<gene>
    <name evidence="2" type="ORF">CDD80_6336</name>
</gene>
<dbReference type="PANTHER" id="PTHR21011">
    <property type="entry name" value="MITOCHONDRIAL 28S RIBOSOMAL PROTEIN S6"/>
    <property type="match status" value="1"/>
</dbReference>
<keyword evidence="3" id="KW-1185">Reference proteome</keyword>
<proteinExistence type="inferred from homology"/>
<dbReference type="GO" id="GO:0003735">
    <property type="term" value="F:structural constituent of ribosome"/>
    <property type="evidence" value="ECO:0007669"/>
    <property type="project" value="InterPro"/>
</dbReference>
<protein>
    <recommendedName>
        <fullName evidence="4">Phytoene synthase</fullName>
    </recommendedName>
</protein>
<dbReference type="SUPFAM" id="SSF54995">
    <property type="entry name" value="Ribosomal protein S6"/>
    <property type="match status" value="1"/>
</dbReference>
<dbReference type="PANTHER" id="PTHR21011:SF1">
    <property type="entry name" value="SMALL RIBOSOMAL SUBUNIT PROTEIN BS6M"/>
    <property type="match status" value="1"/>
</dbReference>
<dbReference type="GO" id="GO:0006412">
    <property type="term" value="P:translation"/>
    <property type="evidence" value="ECO:0007669"/>
    <property type="project" value="InterPro"/>
</dbReference>
<dbReference type="Proteomes" id="UP000226431">
    <property type="component" value="Unassembled WGS sequence"/>
</dbReference>
<dbReference type="Pfam" id="PF01250">
    <property type="entry name" value="Ribosomal_S6"/>
    <property type="match status" value="1"/>
</dbReference>
<dbReference type="EMBL" id="NJES01000685">
    <property type="protein sequence ID" value="PHH69963.1"/>
    <property type="molecule type" value="Genomic_DNA"/>
</dbReference>
<dbReference type="Gene3D" id="3.30.70.60">
    <property type="match status" value="1"/>
</dbReference>
<evidence type="ECO:0000313" key="2">
    <source>
        <dbReference type="EMBL" id="PHH69963.1"/>
    </source>
</evidence>
<dbReference type="GO" id="GO:0070181">
    <property type="term" value="F:small ribosomal subunit rRNA binding"/>
    <property type="evidence" value="ECO:0007669"/>
    <property type="project" value="TreeGrafter"/>
</dbReference>
<dbReference type="Gene3D" id="1.10.600.10">
    <property type="entry name" value="Farnesyl Diphosphate Synthase"/>
    <property type="match status" value="1"/>
</dbReference>
<comment type="similarity">
    <text evidence="1">Belongs to the bacterial ribosomal protein bS6 family.</text>
</comment>
<sequence length="368" mass="41068">MRLKFWQDSLDRTFSDHPPREPICILLHQALRQLELRAGGDASRQSIKFWVSRLVRTRQRYMDNRPFPNLAALEDYAENTYSTLMYATLAFLPLRSTQLDHLASHMGKANGIVATLRGIPYLSSPPQPIQTPKGASAPSPRTPVLLLPLDIMSTAGVKEEAVFRKGPSAPGLQDAVFKVATRAHDHLLTAREMLARLTRGEDAGHEYEHGGEEDHVYGGGDDDVRMELRRCFGVFLEAVPAGVYLDALEKVNFDPWAVRPGKVEEVKTIVKTVGTAILENGGVIRGLCNWGVYALPRPISIHQMQHAYGHHFVLRYDSSTGVHRKVRQILRAEPRMLRAVHAKLGDNTLPVLARFGAPAWIPQSVTEL</sequence>
<comment type="caution">
    <text evidence="2">The sequence shown here is derived from an EMBL/GenBank/DDBJ whole genome shotgun (WGS) entry which is preliminary data.</text>
</comment>
<dbReference type="InterPro" id="IPR002060">
    <property type="entry name" value="Squ/phyt_synthse"/>
</dbReference>
<dbReference type="InterPro" id="IPR014717">
    <property type="entry name" value="Transl_elong_EF1B/ribsomal_bS6"/>
</dbReference>
<dbReference type="SUPFAM" id="SSF48576">
    <property type="entry name" value="Terpenoid synthases"/>
    <property type="match status" value="1"/>
</dbReference>